<dbReference type="EMBL" id="HACG01006336">
    <property type="protein sequence ID" value="CEK53201.1"/>
    <property type="molecule type" value="Transcribed_RNA"/>
</dbReference>
<reference evidence="1" key="1">
    <citation type="submission" date="2014-12" db="EMBL/GenBank/DDBJ databases">
        <title>Insight into the proteome of Arion vulgaris.</title>
        <authorList>
            <person name="Aradska J."/>
            <person name="Bulat T."/>
            <person name="Smidak R."/>
            <person name="Sarate P."/>
            <person name="Gangsoo J."/>
            <person name="Sialana F."/>
            <person name="Bilban M."/>
            <person name="Lubec G."/>
        </authorList>
    </citation>
    <scope>NUCLEOTIDE SEQUENCE</scope>
    <source>
        <tissue evidence="1">Skin</tissue>
    </source>
</reference>
<name>A0A0B6YBK0_9EUPU</name>
<sequence>MVKRRRKVISRQDGNFNSWKIVTKCIPHLWQQGTCNVNKYMINWLLVCDDVKEN</sequence>
<dbReference type="AlphaFoldDB" id="A0A0B6YBK0"/>
<proteinExistence type="predicted"/>
<protein>
    <submittedName>
        <fullName evidence="1">Uncharacterized protein</fullName>
    </submittedName>
</protein>
<gene>
    <name evidence="1" type="primary">ORF19410</name>
</gene>
<evidence type="ECO:0000313" key="1">
    <source>
        <dbReference type="EMBL" id="CEK53201.1"/>
    </source>
</evidence>
<organism evidence="1">
    <name type="scientific">Arion vulgaris</name>
    <dbReference type="NCBI Taxonomy" id="1028688"/>
    <lineage>
        <taxon>Eukaryota</taxon>
        <taxon>Metazoa</taxon>
        <taxon>Spiralia</taxon>
        <taxon>Lophotrochozoa</taxon>
        <taxon>Mollusca</taxon>
        <taxon>Gastropoda</taxon>
        <taxon>Heterobranchia</taxon>
        <taxon>Euthyneura</taxon>
        <taxon>Panpulmonata</taxon>
        <taxon>Eupulmonata</taxon>
        <taxon>Stylommatophora</taxon>
        <taxon>Helicina</taxon>
        <taxon>Arionoidea</taxon>
        <taxon>Arionidae</taxon>
        <taxon>Arion</taxon>
    </lineage>
</organism>
<accession>A0A0B6YBK0</accession>